<feature type="transmembrane region" description="Helical" evidence="2">
    <location>
        <begin position="486"/>
        <end position="507"/>
    </location>
</feature>
<protein>
    <recommendedName>
        <fullName evidence="3">DUF3533 domain-containing protein</fullName>
    </recommendedName>
</protein>
<feature type="transmembrane region" description="Helical" evidence="2">
    <location>
        <begin position="357"/>
        <end position="384"/>
    </location>
</feature>
<feature type="transmembrane region" description="Helical" evidence="2">
    <location>
        <begin position="396"/>
        <end position="422"/>
    </location>
</feature>
<sequence>MSESNQDKSIDPLDSESSSDSNSVAPLAGFGGIAADAMQRIQTTEYETEERKRAQSVQSGPNALIEKVPTEPSSTKKPLTWKEKYQEYWPAVPAFSIAYLQVFCIYLGVLSLYWGSIYRRETRYRNVKYLVVNQDAEFQYNGDTIEPYLGNAVINMFTNNATISNLGDFRIANLTDFEELAARHNNTPFEEVKRQIHHQKYWGGIYIAPGSTENIYNSFYTANSTFVTSGAINSTIVLVYETGRHFSALSQYIFRNLNAISESWVRNYVSSEIYQPILARLSDTQRERLLSSNETISIFTTFPTFAYDDQRPAPDSAVLAPSEVQLIYALLVSFYSFNFSVEIYAYMKKNIVYKSYLFYKFLISQMHALVLALVYSLMAIAFRISTSVTFGKSGFLVLWMFVYLYISAVGVVNEVVISIFLAYDKKELIAPWMVFNIVSNVSPTFAPFVLSPGFYRYGYAMPMYNAYEALKVVFFNTWKGHLGRNIGVLIIWIVVGNIILVFVTAWASRRAKRIAKEQRRKEKEALEMQKS</sequence>
<keyword evidence="2" id="KW-0472">Membrane</keyword>
<feature type="compositionally biased region" description="Basic and acidic residues" evidence="1">
    <location>
        <begin position="1"/>
        <end position="11"/>
    </location>
</feature>
<dbReference type="RefSeq" id="XP_002550846.1">
    <property type="nucleotide sequence ID" value="XM_002550800.1"/>
</dbReference>
<name>C5MGF1_CANTT</name>
<dbReference type="GO" id="GO:0016020">
    <property type="term" value="C:membrane"/>
    <property type="evidence" value="ECO:0007669"/>
    <property type="project" value="TreeGrafter"/>
</dbReference>
<evidence type="ECO:0000259" key="3">
    <source>
        <dbReference type="Pfam" id="PF12051"/>
    </source>
</evidence>
<keyword evidence="2" id="KW-0812">Transmembrane</keyword>
<feature type="domain" description="DUF3533" evidence="3">
    <location>
        <begin position="99"/>
        <end position="497"/>
    </location>
</feature>
<dbReference type="Proteomes" id="UP000002037">
    <property type="component" value="Unassembled WGS sequence"/>
</dbReference>
<dbReference type="PANTHER" id="PTHR34814">
    <property type="entry name" value="NITROSOGUANIDINE RESISTANCE PROTEIN SNG1"/>
    <property type="match status" value="1"/>
</dbReference>
<keyword evidence="2" id="KW-1133">Transmembrane helix</keyword>
<dbReference type="PANTHER" id="PTHR34814:SF1">
    <property type="entry name" value="NITROSOGUANIDINE RESISTANCE PROTEIN SNG1"/>
    <property type="match status" value="1"/>
</dbReference>
<evidence type="ECO:0000256" key="1">
    <source>
        <dbReference type="SAM" id="MobiDB-lite"/>
    </source>
</evidence>
<proteinExistence type="predicted"/>
<feature type="transmembrane region" description="Helical" evidence="2">
    <location>
        <begin position="434"/>
        <end position="455"/>
    </location>
</feature>
<dbReference type="AlphaFoldDB" id="C5MGF1"/>
<keyword evidence="5" id="KW-1185">Reference proteome</keyword>
<evidence type="ECO:0000313" key="5">
    <source>
        <dbReference type="Proteomes" id="UP000002037"/>
    </source>
</evidence>
<reference evidence="4 5" key="1">
    <citation type="journal article" date="2009" name="Nature">
        <title>Evolution of pathogenicity and sexual reproduction in eight Candida genomes.</title>
        <authorList>
            <person name="Butler G."/>
            <person name="Rasmussen M.D."/>
            <person name="Lin M.F."/>
            <person name="Santos M.A."/>
            <person name="Sakthikumar S."/>
            <person name="Munro C.A."/>
            <person name="Rheinbay E."/>
            <person name="Grabherr M."/>
            <person name="Forche A."/>
            <person name="Reedy J.L."/>
            <person name="Agrafioti I."/>
            <person name="Arnaud M.B."/>
            <person name="Bates S."/>
            <person name="Brown A.J."/>
            <person name="Brunke S."/>
            <person name="Costanzo M.C."/>
            <person name="Fitzpatrick D.A."/>
            <person name="de Groot P.W."/>
            <person name="Harris D."/>
            <person name="Hoyer L.L."/>
            <person name="Hube B."/>
            <person name="Klis F.M."/>
            <person name="Kodira C."/>
            <person name="Lennard N."/>
            <person name="Logue M.E."/>
            <person name="Martin R."/>
            <person name="Neiman A.M."/>
            <person name="Nikolaou E."/>
            <person name="Quail M.A."/>
            <person name="Quinn J."/>
            <person name="Santos M.C."/>
            <person name="Schmitzberger F.F."/>
            <person name="Sherlock G."/>
            <person name="Shah P."/>
            <person name="Silverstein K.A."/>
            <person name="Skrzypek M.S."/>
            <person name="Soll D."/>
            <person name="Staggs R."/>
            <person name="Stansfield I."/>
            <person name="Stumpf M.P."/>
            <person name="Sudbery P.E."/>
            <person name="Srikantha T."/>
            <person name="Zeng Q."/>
            <person name="Berman J."/>
            <person name="Berriman M."/>
            <person name="Heitman J."/>
            <person name="Gow N.A."/>
            <person name="Lorenz M.C."/>
            <person name="Birren B.W."/>
            <person name="Kellis M."/>
            <person name="Cuomo C.A."/>
        </authorList>
    </citation>
    <scope>NUCLEOTIDE SEQUENCE [LARGE SCALE GENOMIC DNA]</scope>
    <source>
        <strain evidence="5">ATCC MYA-3404 / T1</strain>
    </source>
</reference>
<dbReference type="Pfam" id="PF12051">
    <property type="entry name" value="DUF3533"/>
    <property type="match status" value="1"/>
</dbReference>
<organism evidence="4 5">
    <name type="scientific">Candida tropicalis (strain ATCC MYA-3404 / T1)</name>
    <name type="common">Yeast</name>
    <dbReference type="NCBI Taxonomy" id="294747"/>
    <lineage>
        <taxon>Eukaryota</taxon>
        <taxon>Fungi</taxon>
        <taxon>Dikarya</taxon>
        <taxon>Ascomycota</taxon>
        <taxon>Saccharomycotina</taxon>
        <taxon>Pichiomycetes</taxon>
        <taxon>Debaryomycetaceae</taxon>
        <taxon>Candida/Lodderomyces clade</taxon>
        <taxon>Candida</taxon>
    </lineage>
</organism>
<dbReference type="OrthoDB" id="2140105at2759"/>
<feature type="region of interest" description="Disordered" evidence="1">
    <location>
        <begin position="41"/>
        <end position="76"/>
    </location>
</feature>
<feature type="region of interest" description="Disordered" evidence="1">
    <location>
        <begin position="1"/>
        <end position="28"/>
    </location>
</feature>
<dbReference type="HOGENOM" id="CLU_020178_0_2_1"/>
<dbReference type="eggNOG" id="ENOG502SSX7">
    <property type="taxonomic scope" value="Eukaryota"/>
</dbReference>
<accession>C5MGF1</accession>
<dbReference type="InterPro" id="IPR022703">
    <property type="entry name" value="DUF3533"/>
</dbReference>
<gene>
    <name evidence="4" type="ORF">CTRG_05144</name>
</gene>
<dbReference type="GeneID" id="8299300"/>
<evidence type="ECO:0000313" key="4">
    <source>
        <dbReference type="EMBL" id="EER31414.1"/>
    </source>
</evidence>
<dbReference type="InterPro" id="IPR053001">
    <property type="entry name" value="MNNG_permease-like"/>
</dbReference>
<dbReference type="KEGG" id="ctp:CTRG_05144"/>
<evidence type="ECO:0000256" key="2">
    <source>
        <dbReference type="SAM" id="Phobius"/>
    </source>
</evidence>
<feature type="transmembrane region" description="Helical" evidence="2">
    <location>
        <begin position="88"/>
        <end position="115"/>
    </location>
</feature>
<dbReference type="EMBL" id="GG692401">
    <property type="protein sequence ID" value="EER31414.1"/>
    <property type="molecule type" value="Genomic_DNA"/>
</dbReference>
<dbReference type="VEuPathDB" id="FungiDB:CTRG_05144"/>